<dbReference type="EMBL" id="JAKNJB010000048">
    <property type="protein sequence ID" value="MCG4528883.1"/>
    <property type="molecule type" value="Genomic_DNA"/>
</dbReference>
<dbReference type="Proteomes" id="UP001200313">
    <property type="component" value="Unassembled WGS sequence"/>
</dbReference>
<name>A0ABS9ME48_9FIRM</name>
<dbReference type="PROSITE" id="PS51257">
    <property type="entry name" value="PROKAR_LIPOPROTEIN"/>
    <property type="match status" value="1"/>
</dbReference>
<sequence length="471" mass="53657">MKRSKRLYAMLGILVVACIATFAVTQTKEEREQIKATGEIVLQVSSDDVQSLSWEYGETSLAFHKDETWLYDEDEAFPVDENTIYEMLEQFESFGVSFVIEQVTDYSMYGLDDPVCTIHFATEDQSYEIELGDFSNMDEERYVSIGDGNVYLAKVDPLDQFDATLKDMIKHDEDLAYDQVTQIKFEGAENYTIFYEEESAATYCADDVYFTEKDGEILPLDTVRVDNWLESLTTLNPTDYVTYHVTEEELESYNLVEPELTVTVDYTNEDEGGKESSDTFVLSISRNPEELAAAEEAKANGEEAEDVTAYVRIGESQIVYKVSEYNSNRLRAVSYNELRHREVLPADFEDIYQIDVTLEGSDYTIAVDGEKDDERIWKYQEDEVAIDALQDALETLDAEYSSDFLSDDPTGKEEIRLTVHLDNENHPKVDIELYRHDGEDCLAVVDGETFALVPRSDVVDLIEAVNAIVLN</sequence>
<feature type="chain" id="PRO_5047370857" evidence="1">
    <location>
        <begin position="23"/>
        <end position="471"/>
    </location>
</feature>
<dbReference type="RefSeq" id="WP_050618936.1">
    <property type="nucleotide sequence ID" value="NZ_JAKNJB010000048.1"/>
</dbReference>
<proteinExistence type="predicted"/>
<keyword evidence="4" id="KW-1185">Reference proteome</keyword>
<dbReference type="InterPro" id="IPR025641">
    <property type="entry name" value="DUF4340"/>
</dbReference>
<evidence type="ECO:0000256" key="1">
    <source>
        <dbReference type="SAM" id="SignalP"/>
    </source>
</evidence>
<evidence type="ECO:0000259" key="2">
    <source>
        <dbReference type="Pfam" id="PF14238"/>
    </source>
</evidence>
<gene>
    <name evidence="3" type="ORF">L0P79_17740</name>
</gene>
<protein>
    <submittedName>
        <fullName evidence="3">DUF4340 domain-containing protein</fullName>
    </submittedName>
</protein>
<feature type="signal peptide" evidence="1">
    <location>
        <begin position="1"/>
        <end position="22"/>
    </location>
</feature>
<feature type="domain" description="DUF4340" evidence="2">
    <location>
        <begin position="69"/>
        <end position="258"/>
    </location>
</feature>
<reference evidence="3 4" key="1">
    <citation type="submission" date="2022-01" db="EMBL/GenBank/DDBJ databases">
        <title>Collection of gut derived symbiotic bacterial strains cultured from healthy donors.</title>
        <authorList>
            <person name="Lin H."/>
            <person name="Kohout C."/>
            <person name="Waligurski E."/>
            <person name="Pamer E.G."/>
        </authorList>
    </citation>
    <scope>NUCLEOTIDE SEQUENCE [LARGE SCALE GENOMIC DNA]</scope>
    <source>
        <strain evidence="3 4">DFI.3.7</strain>
    </source>
</reference>
<comment type="caution">
    <text evidence="3">The sequence shown here is derived from an EMBL/GenBank/DDBJ whole genome shotgun (WGS) entry which is preliminary data.</text>
</comment>
<keyword evidence="1" id="KW-0732">Signal</keyword>
<organism evidence="3 4">
    <name type="scientific">Intestinimonas massiliensis</name>
    <name type="common">ex Afouda et al. 2020</name>
    <dbReference type="NCBI Taxonomy" id="1673721"/>
    <lineage>
        <taxon>Bacteria</taxon>
        <taxon>Bacillati</taxon>
        <taxon>Bacillota</taxon>
        <taxon>Clostridia</taxon>
        <taxon>Eubacteriales</taxon>
        <taxon>Intestinimonas</taxon>
    </lineage>
</organism>
<evidence type="ECO:0000313" key="3">
    <source>
        <dbReference type="EMBL" id="MCG4528883.1"/>
    </source>
</evidence>
<evidence type="ECO:0000313" key="4">
    <source>
        <dbReference type="Proteomes" id="UP001200313"/>
    </source>
</evidence>
<accession>A0ABS9ME48</accession>
<dbReference type="Pfam" id="PF14238">
    <property type="entry name" value="DUF4340"/>
    <property type="match status" value="1"/>
</dbReference>